<dbReference type="SUPFAM" id="SSF48317">
    <property type="entry name" value="Acid phosphatase/Vanadium-dependent haloperoxidase"/>
    <property type="match status" value="1"/>
</dbReference>
<feature type="transmembrane region" description="Helical" evidence="1">
    <location>
        <begin position="52"/>
        <end position="70"/>
    </location>
</feature>
<dbReference type="Proteomes" id="UP000502502">
    <property type="component" value="Chromosome"/>
</dbReference>
<keyword evidence="1" id="KW-1133">Transmembrane helix</keyword>
<evidence type="ECO:0000313" key="3">
    <source>
        <dbReference type="EMBL" id="QIL01947.1"/>
    </source>
</evidence>
<dbReference type="Pfam" id="PF14378">
    <property type="entry name" value="PAP2_3"/>
    <property type="match status" value="1"/>
</dbReference>
<dbReference type="KEGG" id="ssin:G7078_03505"/>
<evidence type="ECO:0000313" key="4">
    <source>
        <dbReference type="Proteomes" id="UP000502502"/>
    </source>
</evidence>
<sequence>MPMFSAPPQLDDPNAQAIHVFRMASLALVLAAGVIALLMVGVSDLRLDLSGSWALLIVLATFLLVGRWSYVRGRARLLGDGINAFALLLLATSFSGMISLLGLHQHFELVDTALLQLDKAIGIDDLAVLRFLAGLPTGLIDLLARAYNDTTLLMLLSMAALTLVGDRRELWRAMFCFTGSLPTVCLLSIATPAKGVGVWASAELLKSFPGRPATYFWQTFDTFYAGDVEAIRLDSLGAVVSFPSFHTVMGLIVLTMWRQYRWVRPLAGLWFAVMLVGTIPFGGHYFVDLIAGALVWALWFELSRMAERRAVPAQHLAAVPA</sequence>
<dbReference type="EMBL" id="CP049871">
    <property type="protein sequence ID" value="QIL01947.1"/>
    <property type="molecule type" value="Genomic_DNA"/>
</dbReference>
<gene>
    <name evidence="3" type="ORF">G7078_03505</name>
</gene>
<evidence type="ECO:0000256" key="1">
    <source>
        <dbReference type="SAM" id="Phobius"/>
    </source>
</evidence>
<proteinExistence type="predicted"/>
<keyword evidence="1" id="KW-0812">Transmembrane</keyword>
<dbReference type="AlphaFoldDB" id="A0A6G7ZLS4"/>
<dbReference type="Gene3D" id="1.20.144.10">
    <property type="entry name" value="Phosphatidic acid phosphatase type 2/haloperoxidase"/>
    <property type="match status" value="1"/>
</dbReference>
<feature type="domain" description="Inositolphosphotransferase Aur1/Ipt1" evidence="2">
    <location>
        <begin position="113"/>
        <end position="298"/>
    </location>
</feature>
<keyword evidence="4" id="KW-1185">Reference proteome</keyword>
<accession>A0A6G7ZLS4</accession>
<feature type="transmembrane region" description="Helical" evidence="1">
    <location>
        <begin position="82"/>
        <end position="103"/>
    </location>
</feature>
<dbReference type="GO" id="GO:0016020">
    <property type="term" value="C:membrane"/>
    <property type="evidence" value="ECO:0007669"/>
    <property type="project" value="UniProtKB-SubCell"/>
</dbReference>
<feature type="transmembrane region" description="Helical" evidence="1">
    <location>
        <begin position="236"/>
        <end position="257"/>
    </location>
</feature>
<evidence type="ECO:0000259" key="2">
    <source>
        <dbReference type="Pfam" id="PF14378"/>
    </source>
</evidence>
<reference evidence="3 4" key="1">
    <citation type="submission" date="2020-03" db="EMBL/GenBank/DDBJ databases">
        <title>Sphingomonas sp. nov., isolated from fish.</title>
        <authorList>
            <person name="Hyun D.-W."/>
            <person name="Bae J.-W."/>
        </authorList>
    </citation>
    <scope>NUCLEOTIDE SEQUENCE [LARGE SCALE GENOMIC DNA]</scope>
    <source>
        <strain evidence="3 4">HDW15C</strain>
    </source>
</reference>
<dbReference type="InterPro" id="IPR036938">
    <property type="entry name" value="PAP2/HPO_sf"/>
</dbReference>
<protein>
    <recommendedName>
        <fullName evidence="2">Inositolphosphotransferase Aur1/Ipt1 domain-containing protein</fullName>
    </recommendedName>
</protein>
<feature type="transmembrane region" description="Helical" evidence="1">
    <location>
        <begin position="269"/>
        <end position="299"/>
    </location>
</feature>
<name>A0A6G7ZLS4_9SPHN</name>
<keyword evidence="1" id="KW-0472">Membrane</keyword>
<dbReference type="InterPro" id="IPR026841">
    <property type="entry name" value="Aur1/Ipt1"/>
</dbReference>
<organism evidence="3 4">
    <name type="scientific">Sphingomonas sinipercae</name>
    <dbReference type="NCBI Taxonomy" id="2714944"/>
    <lineage>
        <taxon>Bacteria</taxon>
        <taxon>Pseudomonadati</taxon>
        <taxon>Pseudomonadota</taxon>
        <taxon>Alphaproteobacteria</taxon>
        <taxon>Sphingomonadales</taxon>
        <taxon>Sphingomonadaceae</taxon>
        <taxon>Sphingomonas</taxon>
    </lineage>
</organism>
<feature type="transmembrane region" description="Helical" evidence="1">
    <location>
        <begin position="20"/>
        <end position="40"/>
    </location>
</feature>